<feature type="transmembrane region" description="Helical" evidence="1">
    <location>
        <begin position="265"/>
        <end position="282"/>
    </location>
</feature>
<proteinExistence type="predicted"/>
<feature type="transmembrane region" description="Helical" evidence="1">
    <location>
        <begin position="302"/>
        <end position="329"/>
    </location>
</feature>
<reference evidence="3" key="1">
    <citation type="journal article" date="2014" name="FEMS Microbiol. Lett.">
        <title>Draft Genomic DNA Sequence of the Facultatively Methylotrophic Bacterium Acidomonas methanolica type strain MB58.</title>
        <authorList>
            <person name="Higashiura N."/>
            <person name="Hadano H."/>
            <person name="Hirakawa H."/>
            <person name="Matsutani M."/>
            <person name="Takabe S."/>
            <person name="Matsushita K."/>
            <person name="Azuma Y."/>
        </authorList>
    </citation>
    <scope>NUCLEOTIDE SEQUENCE [LARGE SCALE GENOMIC DNA]</scope>
    <source>
        <strain evidence="3">MB58</strain>
    </source>
</reference>
<feature type="transmembrane region" description="Helical" evidence="1">
    <location>
        <begin position="105"/>
        <end position="137"/>
    </location>
</feature>
<name>A0A023D524_ACIMT</name>
<organism evidence="2 3">
    <name type="scientific">Acidomonas methanolica NBRC 104435</name>
    <dbReference type="NCBI Taxonomy" id="1231351"/>
    <lineage>
        <taxon>Bacteria</taxon>
        <taxon>Pseudomonadati</taxon>
        <taxon>Pseudomonadota</taxon>
        <taxon>Alphaproteobacteria</taxon>
        <taxon>Acetobacterales</taxon>
        <taxon>Acetobacteraceae</taxon>
        <taxon>Acidomonas</taxon>
    </lineage>
</organism>
<keyword evidence="3" id="KW-1185">Reference proteome</keyword>
<keyword evidence="1" id="KW-1133">Transmembrane helix</keyword>
<gene>
    <name evidence="2" type="ORF">Amme_054_029</name>
</gene>
<sequence>MPVPFSDSARRGVGLALASLHLAAVCWVSAHSVRLTAGPLHLDPLRDALDAVVVAVSFAARGPGAAALMLGAAGLVLDGVAGATLLGLAGMLAGGMTGAQGGCRVGFLAGGLVLLVTGAGGSAVVSCLTGLVLLAAFADVPVLGLALLATHVTPDPAVGWLLVAAGLAGCCPIGQGRWTLVSRRVVLPLFWLAALLGARRADLAETALAAAEALLLSMVLLPVPGVAEGRAGILLRSVLPGAAGFLPLWLGLHAFFGLAAAETGWIVPALALGGVIGWIAVLELRACWRRLGEAGLDRVEDYVLPGLAAVAPGLVFMIVAPGLAAMCGAAEAWSGSLFAPVPGGDGGRWLPWLAALLLASVVLAAGPGGRMTRDPFEEPGARPGAAVWAYGWRRRAVLFRRAGRRWGESLAKAADMKNGLGLALKAPLSPAFWLGLVAFGLAVLGAAA</sequence>
<dbReference type="Proteomes" id="UP000019760">
    <property type="component" value="Unassembled WGS sequence"/>
</dbReference>
<feature type="transmembrane region" description="Helical" evidence="1">
    <location>
        <begin position="66"/>
        <end position="93"/>
    </location>
</feature>
<evidence type="ECO:0000256" key="1">
    <source>
        <dbReference type="SAM" id="Phobius"/>
    </source>
</evidence>
<reference evidence="2 3" key="2">
    <citation type="journal article" date="2014" name="FEMS Microbiol. Lett.">
        <title>Draft genomic DNA sequence of the facultatively methylotrophic bacterium Acidomonas methanolica type strain MB58.</title>
        <authorList>
            <person name="Higashiura N."/>
            <person name="Hadano H."/>
            <person name="Hirakawa H."/>
            <person name="Matsutani M."/>
            <person name="Takabe S."/>
            <person name="Matsushita K."/>
            <person name="Azuma Y."/>
        </authorList>
    </citation>
    <scope>NUCLEOTIDE SEQUENCE [LARGE SCALE GENOMIC DNA]</scope>
    <source>
        <strain evidence="2 3">MB58</strain>
    </source>
</reference>
<keyword evidence="1" id="KW-0812">Transmembrane</keyword>
<comment type="caution">
    <text evidence="2">The sequence shown here is derived from an EMBL/GenBank/DDBJ whole genome shotgun (WGS) entry which is preliminary data.</text>
</comment>
<protein>
    <submittedName>
        <fullName evidence="2">Uncharacterized protein</fullName>
    </submittedName>
</protein>
<keyword evidence="1" id="KW-0472">Membrane</keyword>
<feature type="transmembrane region" description="Helical" evidence="1">
    <location>
        <begin position="349"/>
        <end position="366"/>
    </location>
</feature>
<evidence type="ECO:0000313" key="2">
    <source>
        <dbReference type="EMBL" id="GAJ29227.1"/>
    </source>
</evidence>
<feature type="transmembrane region" description="Helical" evidence="1">
    <location>
        <begin position="426"/>
        <end position="447"/>
    </location>
</feature>
<feature type="transmembrane region" description="Helical" evidence="1">
    <location>
        <begin position="207"/>
        <end position="226"/>
    </location>
</feature>
<feature type="transmembrane region" description="Helical" evidence="1">
    <location>
        <begin position="238"/>
        <end position="259"/>
    </location>
</feature>
<dbReference type="RefSeq" id="WP_042058818.1">
    <property type="nucleotide sequence ID" value="NZ_BAND01000054.1"/>
</dbReference>
<dbReference type="EMBL" id="BAND01000054">
    <property type="protein sequence ID" value="GAJ29227.1"/>
    <property type="molecule type" value="Genomic_DNA"/>
</dbReference>
<dbReference type="AlphaFoldDB" id="A0A023D524"/>
<feature type="transmembrane region" description="Helical" evidence="1">
    <location>
        <begin position="157"/>
        <end position="173"/>
    </location>
</feature>
<accession>A0A023D524</accession>
<evidence type="ECO:0000313" key="3">
    <source>
        <dbReference type="Proteomes" id="UP000019760"/>
    </source>
</evidence>